<organism evidence="3">
    <name type="scientific">mine drainage metagenome</name>
    <dbReference type="NCBI Taxonomy" id="410659"/>
    <lineage>
        <taxon>unclassified sequences</taxon>
        <taxon>metagenomes</taxon>
        <taxon>ecological metagenomes</taxon>
    </lineage>
</organism>
<feature type="domain" description="UPF0033" evidence="2">
    <location>
        <begin position="5"/>
        <end position="72"/>
    </location>
</feature>
<reference evidence="3" key="1">
    <citation type="submission" date="2013-08" db="EMBL/GenBank/DDBJ databases">
        <authorList>
            <person name="Mendez C."/>
            <person name="Richter M."/>
            <person name="Ferrer M."/>
            <person name="Sanchez J."/>
        </authorList>
    </citation>
    <scope>NUCLEOTIDE SEQUENCE</scope>
</reference>
<comment type="similarity">
    <text evidence="1">Belongs to the sulfur carrier protein TusA family.</text>
</comment>
<gene>
    <name evidence="3" type="ORF">B2A_00155</name>
</gene>
<evidence type="ECO:0000259" key="2">
    <source>
        <dbReference type="Pfam" id="PF01206"/>
    </source>
</evidence>
<evidence type="ECO:0000313" key="3">
    <source>
        <dbReference type="EMBL" id="EQD69211.1"/>
    </source>
</evidence>
<proteinExistence type="inferred from homology"/>
<dbReference type="Gene3D" id="3.30.110.40">
    <property type="entry name" value="TusA-like domain"/>
    <property type="match status" value="1"/>
</dbReference>
<dbReference type="InterPro" id="IPR036868">
    <property type="entry name" value="TusA-like_sf"/>
</dbReference>
<dbReference type="SUPFAM" id="SSF64307">
    <property type="entry name" value="SirA-like"/>
    <property type="match status" value="1"/>
</dbReference>
<evidence type="ECO:0000256" key="1">
    <source>
        <dbReference type="ARBA" id="ARBA00008984"/>
    </source>
</evidence>
<dbReference type="AlphaFoldDB" id="T1B8F4"/>
<dbReference type="EMBL" id="AUZZ01000111">
    <property type="protein sequence ID" value="EQD69211.1"/>
    <property type="molecule type" value="Genomic_DNA"/>
</dbReference>
<reference evidence="3" key="2">
    <citation type="journal article" date="2014" name="ISME J.">
        <title>Microbial stratification in low pH oxic and suboxic macroscopic growths along an acid mine drainage.</title>
        <authorList>
            <person name="Mendez-Garcia C."/>
            <person name="Mesa V."/>
            <person name="Sprenger R.R."/>
            <person name="Richter M."/>
            <person name="Diez M.S."/>
            <person name="Solano J."/>
            <person name="Bargiela R."/>
            <person name="Golyshina O.V."/>
            <person name="Manteca A."/>
            <person name="Ramos J.L."/>
            <person name="Gallego J.R."/>
            <person name="Llorente I."/>
            <person name="Martins Dos Santos V.A."/>
            <person name="Jensen O.N."/>
            <person name="Pelaez A.I."/>
            <person name="Sanchez J."/>
            <person name="Ferrer M."/>
        </authorList>
    </citation>
    <scope>NUCLEOTIDE SEQUENCE</scope>
</reference>
<comment type="caution">
    <text evidence="3">The sequence shown here is derived from an EMBL/GenBank/DDBJ whole genome shotgun (WGS) entry which is preliminary data.</text>
</comment>
<dbReference type="InterPro" id="IPR001455">
    <property type="entry name" value="TusA-like"/>
</dbReference>
<accession>T1B8F4</accession>
<dbReference type="Pfam" id="PF01206">
    <property type="entry name" value="TusA"/>
    <property type="match status" value="1"/>
</dbReference>
<name>T1B8F4_9ZZZZ</name>
<protein>
    <submittedName>
        <fullName evidence="3">SirA family protein</fullName>
    </submittedName>
</protein>
<dbReference type="PANTHER" id="PTHR33279">
    <property type="entry name" value="SULFUR CARRIER PROTEIN YEDF-RELATED"/>
    <property type="match status" value="1"/>
</dbReference>
<sequence length="77" mass="8102">MATIDIDSRGSACPGPITDLARAYKSAANGDMIVLLATDDGIKSDAKAWCDRTGNQLVGIDEKDGVYTVSIKITAKK</sequence>
<dbReference type="PANTHER" id="PTHR33279:SF6">
    <property type="entry name" value="SULFUR CARRIER PROTEIN YEDF-RELATED"/>
    <property type="match status" value="1"/>
</dbReference>